<dbReference type="Proteomes" id="UP001595955">
    <property type="component" value="Unassembled WGS sequence"/>
</dbReference>
<dbReference type="EMBL" id="JBHSGF010000003">
    <property type="protein sequence ID" value="MFC4554760.1"/>
    <property type="molecule type" value="Genomic_DNA"/>
</dbReference>
<dbReference type="SUPFAM" id="SSF47794">
    <property type="entry name" value="Rad51 N-terminal domain-like"/>
    <property type="match status" value="1"/>
</dbReference>
<name>A0ABV9D9Q1_9MICO</name>
<evidence type="ECO:0000313" key="1">
    <source>
        <dbReference type="EMBL" id="MFC4554760.1"/>
    </source>
</evidence>
<proteinExistence type="predicted"/>
<sequence>MTAHDDAPSTEFPQAIGRVATRQLSAHGYTRYEDLVRVTRKDLLAIHGVGPRAVGILELELASRGMSYAS</sequence>
<dbReference type="InterPro" id="IPR010995">
    <property type="entry name" value="DNA_repair_Rad51/TF_NusA_a-hlx"/>
</dbReference>
<keyword evidence="2" id="KW-1185">Reference proteome</keyword>
<dbReference type="Gene3D" id="1.10.150.20">
    <property type="entry name" value="5' to 3' exonuclease, C-terminal subdomain"/>
    <property type="match status" value="1"/>
</dbReference>
<gene>
    <name evidence="1" type="ORF">ACFO3F_05820</name>
</gene>
<reference evidence="2" key="1">
    <citation type="journal article" date="2019" name="Int. J. Syst. Evol. Microbiol.">
        <title>The Global Catalogue of Microorganisms (GCM) 10K type strain sequencing project: providing services to taxonomists for standard genome sequencing and annotation.</title>
        <authorList>
            <consortium name="The Broad Institute Genomics Platform"/>
            <consortium name="The Broad Institute Genome Sequencing Center for Infectious Disease"/>
            <person name="Wu L."/>
            <person name="Ma J."/>
        </authorList>
    </citation>
    <scope>NUCLEOTIDE SEQUENCE [LARGE SCALE GENOMIC DNA]</scope>
    <source>
        <strain evidence="2">JCM 3369</strain>
    </source>
</reference>
<comment type="caution">
    <text evidence="1">The sequence shown here is derived from an EMBL/GenBank/DDBJ whole genome shotgun (WGS) entry which is preliminary data.</text>
</comment>
<dbReference type="RefSeq" id="WP_122825307.1">
    <property type="nucleotide sequence ID" value="NZ_CP033325.1"/>
</dbReference>
<evidence type="ECO:0008006" key="3">
    <source>
        <dbReference type="Google" id="ProtNLM"/>
    </source>
</evidence>
<organism evidence="1 2">
    <name type="scientific">Georgenia faecalis</name>
    <dbReference type="NCBI Taxonomy" id="2483799"/>
    <lineage>
        <taxon>Bacteria</taxon>
        <taxon>Bacillati</taxon>
        <taxon>Actinomycetota</taxon>
        <taxon>Actinomycetes</taxon>
        <taxon>Micrococcales</taxon>
        <taxon>Bogoriellaceae</taxon>
        <taxon>Georgenia</taxon>
    </lineage>
</organism>
<protein>
    <recommendedName>
        <fullName evidence="3">DNA-binding protein</fullName>
    </recommendedName>
</protein>
<accession>A0ABV9D9Q1</accession>
<evidence type="ECO:0000313" key="2">
    <source>
        <dbReference type="Proteomes" id="UP001595955"/>
    </source>
</evidence>